<evidence type="ECO:0008006" key="4">
    <source>
        <dbReference type="Google" id="ProtNLM"/>
    </source>
</evidence>
<gene>
    <name evidence="2" type="ORF">HNR61_008108</name>
</gene>
<evidence type="ECO:0000256" key="1">
    <source>
        <dbReference type="SAM" id="SignalP"/>
    </source>
</evidence>
<keyword evidence="3" id="KW-1185">Reference proteome</keyword>
<accession>A0A7W3QR90</accession>
<comment type="caution">
    <text evidence="2">The sequence shown here is derived from an EMBL/GenBank/DDBJ whole genome shotgun (WGS) entry which is preliminary data.</text>
</comment>
<dbReference type="RefSeq" id="WP_182848335.1">
    <property type="nucleotide sequence ID" value="NZ_BAAALP010000048.1"/>
</dbReference>
<evidence type="ECO:0000313" key="3">
    <source>
        <dbReference type="Proteomes" id="UP000572680"/>
    </source>
</evidence>
<proteinExistence type="predicted"/>
<evidence type="ECO:0000313" key="2">
    <source>
        <dbReference type="EMBL" id="MBA8956426.1"/>
    </source>
</evidence>
<dbReference type="Proteomes" id="UP000572680">
    <property type="component" value="Unassembled WGS sequence"/>
</dbReference>
<sequence>MKTLLRPVAVTLTGLAAGAALAMSAPAASATTADPEPNYGCHDGMCPVTDHQGVDWRQADPGPIKHDGCHDGICDVTSEIPDWEHYRRGHVAP</sequence>
<feature type="signal peptide" evidence="1">
    <location>
        <begin position="1"/>
        <end position="30"/>
    </location>
</feature>
<name>A0A7W3QR90_ACTNM</name>
<dbReference type="AlphaFoldDB" id="A0A7W3QR90"/>
<protein>
    <recommendedName>
        <fullName evidence="4">Secreted protein</fullName>
    </recommendedName>
</protein>
<keyword evidence="1" id="KW-0732">Signal</keyword>
<feature type="chain" id="PRO_5030646625" description="Secreted protein" evidence="1">
    <location>
        <begin position="31"/>
        <end position="93"/>
    </location>
</feature>
<organism evidence="2 3">
    <name type="scientific">Actinomadura namibiensis</name>
    <dbReference type="NCBI Taxonomy" id="182080"/>
    <lineage>
        <taxon>Bacteria</taxon>
        <taxon>Bacillati</taxon>
        <taxon>Actinomycetota</taxon>
        <taxon>Actinomycetes</taxon>
        <taxon>Streptosporangiales</taxon>
        <taxon>Thermomonosporaceae</taxon>
        <taxon>Actinomadura</taxon>
    </lineage>
</organism>
<reference evidence="2 3" key="1">
    <citation type="submission" date="2020-08" db="EMBL/GenBank/DDBJ databases">
        <title>Genomic Encyclopedia of Type Strains, Phase IV (KMG-IV): sequencing the most valuable type-strain genomes for metagenomic binning, comparative biology and taxonomic classification.</title>
        <authorList>
            <person name="Goeker M."/>
        </authorList>
    </citation>
    <scope>NUCLEOTIDE SEQUENCE [LARGE SCALE GENOMIC DNA]</scope>
    <source>
        <strain evidence="2 3">DSM 44197</strain>
    </source>
</reference>
<dbReference type="EMBL" id="JACJIA010000015">
    <property type="protein sequence ID" value="MBA8956426.1"/>
    <property type="molecule type" value="Genomic_DNA"/>
</dbReference>